<keyword evidence="3" id="KW-0067">ATP-binding</keyword>
<feature type="compositionally biased region" description="Polar residues" evidence="4">
    <location>
        <begin position="22"/>
        <end position="35"/>
    </location>
</feature>
<proteinExistence type="predicted"/>
<evidence type="ECO:0000256" key="2">
    <source>
        <dbReference type="ARBA" id="ARBA00022801"/>
    </source>
</evidence>
<dbReference type="GO" id="GO:0016787">
    <property type="term" value="F:hydrolase activity"/>
    <property type="evidence" value="ECO:0007669"/>
    <property type="project" value="UniProtKB-KW"/>
</dbReference>
<organism evidence="6 7">
    <name type="scientific">Beauveria brongniartii RCEF 3172</name>
    <dbReference type="NCBI Taxonomy" id="1081107"/>
    <lineage>
        <taxon>Eukaryota</taxon>
        <taxon>Fungi</taxon>
        <taxon>Dikarya</taxon>
        <taxon>Ascomycota</taxon>
        <taxon>Pezizomycotina</taxon>
        <taxon>Sordariomycetes</taxon>
        <taxon>Hypocreomycetidae</taxon>
        <taxon>Hypocreales</taxon>
        <taxon>Cordycipitaceae</taxon>
        <taxon>Beauveria</taxon>
        <taxon>Beauveria brongniartii</taxon>
    </lineage>
</organism>
<evidence type="ECO:0000313" key="7">
    <source>
        <dbReference type="Proteomes" id="UP000076863"/>
    </source>
</evidence>
<keyword evidence="7" id="KW-1185">Reference proteome</keyword>
<dbReference type="Gene3D" id="3.40.50.10810">
    <property type="entry name" value="Tandem AAA-ATPase domain"/>
    <property type="match status" value="1"/>
</dbReference>
<feature type="compositionally biased region" description="Basic and acidic residues" evidence="4">
    <location>
        <begin position="10"/>
        <end position="19"/>
    </location>
</feature>
<dbReference type="GO" id="GO:0006281">
    <property type="term" value="P:DNA repair"/>
    <property type="evidence" value="ECO:0007669"/>
    <property type="project" value="TreeGrafter"/>
</dbReference>
<evidence type="ECO:0000313" key="6">
    <source>
        <dbReference type="EMBL" id="KZZ99752.1"/>
    </source>
</evidence>
<evidence type="ECO:0000256" key="1">
    <source>
        <dbReference type="ARBA" id="ARBA00022741"/>
    </source>
</evidence>
<comment type="caution">
    <text evidence="6">The sequence shown here is derived from an EMBL/GenBank/DDBJ whole genome shotgun (WGS) entry which is preliminary data.</text>
</comment>
<dbReference type="InterPro" id="IPR014001">
    <property type="entry name" value="Helicase_ATP-bd"/>
</dbReference>
<keyword evidence="2" id="KW-0378">Hydrolase</keyword>
<dbReference type="SMART" id="SM00487">
    <property type="entry name" value="DEXDc"/>
    <property type="match status" value="1"/>
</dbReference>
<dbReference type="OrthoDB" id="5154134at2759"/>
<feature type="compositionally biased region" description="Polar residues" evidence="4">
    <location>
        <begin position="242"/>
        <end position="269"/>
    </location>
</feature>
<dbReference type="InterPro" id="IPR027417">
    <property type="entry name" value="P-loop_NTPase"/>
</dbReference>
<dbReference type="Proteomes" id="UP000076863">
    <property type="component" value="Unassembled WGS sequence"/>
</dbReference>
<dbReference type="SUPFAM" id="SSF52540">
    <property type="entry name" value="P-loop containing nucleoside triphosphate hydrolases"/>
    <property type="match status" value="2"/>
</dbReference>
<dbReference type="GO" id="GO:0005524">
    <property type="term" value="F:ATP binding"/>
    <property type="evidence" value="ECO:0007669"/>
    <property type="project" value="UniProtKB-KW"/>
</dbReference>
<dbReference type="GO" id="GO:0005634">
    <property type="term" value="C:nucleus"/>
    <property type="evidence" value="ECO:0007669"/>
    <property type="project" value="TreeGrafter"/>
</dbReference>
<protein>
    <submittedName>
        <fullName evidence="6">Snf2 family helicase</fullName>
    </submittedName>
</protein>
<feature type="region of interest" description="Disordered" evidence="4">
    <location>
        <begin position="1849"/>
        <end position="1897"/>
    </location>
</feature>
<feature type="region of interest" description="Disordered" evidence="4">
    <location>
        <begin position="1"/>
        <end position="372"/>
    </location>
</feature>
<gene>
    <name evidence="6" type="ORF">BBO_09475</name>
</gene>
<feature type="compositionally biased region" description="Basic and acidic residues" evidence="4">
    <location>
        <begin position="1849"/>
        <end position="1859"/>
    </location>
</feature>
<dbReference type="InterPro" id="IPR038718">
    <property type="entry name" value="SNF2-like_sf"/>
</dbReference>
<evidence type="ECO:0000259" key="5">
    <source>
        <dbReference type="SMART" id="SM00487"/>
    </source>
</evidence>
<dbReference type="Pfam" id="PF00176">
    <property type="entry name" value="SNF2-rel_dom"/>
    <property type="match status" value="2"/>
</dbReference>
<name>A0A162IXC3_9HYPO</name>
<feature type="compositionally biased region" description="Basic and acidic residues" evidence="4">
    <location>
        <begin position="217"/>
        <end position="234"/>
    </location>
</feature>
<evidence type="ECO:0000256" key="4">
    <source>
        <dbReference type="SAM" id="MobiDB-lite"/>
    </source>
</evidence>
<dbReference type="InterPro" id="IPR050628">
    <property type="entry name" value="SNF2_RAD54_helicase_TF"/>
</dbReference>
<feature type="compositionally biased region" description="Acidic residues" evidence="4">
    <location>
        <begin position="1862"/>
        <end position="1897"/>
    </location>
</feature>
<dbReference type="Gene3D" id="3.40.50.300">
    <property type="entry name" value="P-loop containing nucleotide triphosphate hydrolases"/>
    <property type="match status" value="2"/>
</dbReference>
<accession>A0A162IXC3</accession>
<feature type="compositionally biased region" description="Polar residues" evidence="4">
    <location>
        <begin position="101"/>
        <end position="114"/>
    </location>
</feature>
<dbReference type="EMBL" id="AZHA01000094">
    <property type="protein sequence ID" value="KZZ99752.1"/>
    <property type="molecule type" value="Genomic_DNA"/>
</dbReference>
<dbReference type="PANTHER" id="PTHR45626">
    <property type="entry name" value="TRANSCRIPTION TERMINATION FACTOR 2-RELATED"/>
    <property type="match status" value="1"/>
</dbReference>
<dbReference type="GO" id="GO:0008094">
    <property type="term" value="F:ATP-dependent activity, acting on DNA"/>
    <property type="evidence" value="ECO:0007669"/>
    <property type="project" value="TreeGrafter"/>
</dbReference>
<reference evidence="6 7" key="1">
    <citation type="journal article" date="2016" name="Genome Biol. Evol.">
        <title>Divergent and convergent evolution of fungal pathogenicity.</title>
        <authorList>
            <person name="Shang Y."/>
            <person name="Xiao G."/>
            <person name="Zheng P."/>
            <person name="Cen K."/>
            <person name="Zhan S."/>
            <person name="Wang C."/>
        </authorList>
    </citation>
    <scope>NUCLEOTIDE SEQUENCE [LARGE SCALE GENOMIC DNA]</scope>
    <source>
        <strain evidence="6 7">RCEF 3172</strain>
    </source>
</reference>
<dbReference type="InterPro" id="IPR000330">
    <property type="entry name" value="SNF2_N"/>
</dbReference>
<dbReference type="GO" id="GO:0004386">
    <property type="term" value="F:helicase activity"/>
    <property type="evidence" value="ECO:0007669"/>
    <property type="project" value="UniProtKB-KW"/>
</dbReference>
<keyword evidence="6" id="KW-0347">Helicase</keyword>
<feature type="domain" description="Helicase ATP-binding" evidence="5">
    <location>
        <begin position="924"/>
        <end position="1274"/>
    </location>
</feature>
<sequence length="1897" mass="209702">MRVTTHSRSSSRETTEQARRSITITSKSSPFTQHAQFPHDNAQKRQDQQQQQQRVYLRAANRPLAHCAAALPANHQPTPAAAVRSIPRRGAMGGSKKRQQRVTQRIGTRSTPSSRTDDGGPSPKRPRIDSGTEETPPGQDDGGKEDQPAERTCPQGGSPPPASQPVTPASDRAPPGDDVIMQDVIKVSQEVVPATESTPDVSQPSGSSSASVVVAEVVKERSKVPDSRPEDHVVEAPGGTGQADSKWTSINQPGNSSAAAVDGTPTNANGAVDGTPKKGKGAVSGTPKKGKGAVNGTPKKGKGAVSGTPKKGKGAVSGTPKKGKGAVSGTPKKGKGAVSGTPKKGKGAVNGTPKKGKGAGASTQRKDKATTSKELGEIMAFVPRLLITSTPATECAKLLDFERPPTMPNPIETLTDPDRIRAALKSRRDAAYPPGVHVLHTWTSSPGKVGDMAAYVGFKSINHLIPFVDNVLPDINARYLRLFTGKWTNDEILALGADNPPPEVHSAAFRELLEQARKSLTEAAEPEKARKLNWVCNKDCMVLFHSSSKIRTLVNTVVAGCNAPTFLPVTESMVSVNESGTGAINAHATIIVAAVQLLMFAPVDWTFAPRFDFTRRDYRTFFPSPPVCPSETTEIGDVYSREDLNRSLAMHSLSRYRRMRGADKWLGQRNLPSSQDQFHGYVDEAAARRLTKEASKETDENNVVMQQSMALIRSRRMDPSQSGAMFLMQNNFLADIVDADIDKPAPANDDESRHDTHDTHDAHNMMALAIINQQVAGRVHQHGGRTEREGSARSGLGDSSWAELVAKIEAETLCWSDMKDQHARIARQLTTYSTNSDATGAYAREAMQSNVVLEFLASHPDRRDELEQRIMQASGFEQISGDTVSRYHNKIDMEAAAKEYSMHPNADFTEFHLYPKEYRARHEAVMPMKPHQAADVFDMMKRVRNGEPVMLCNEMGIGKTFSFLALVEVHARHLENLEGRETLMPWERLPSSFNPERPYLPTLIVSPKNIIEQTVTFAQEQFPGFTLFVYYSDKSSFSIKGCSVIGRREFTTVMETLRADAHKPATARTILFTTPGTLSKRELRVTNQWVMIGRKLPKPKKSARKDDEQPQASSASEPVPGGEPDTPAGYETPEQALRRLRKYGHVAPQKPDPRLVDGRKRFFEDDKLRNRPPLYELPDDNAVNRDGVLVTYDYQPGRDALELSTFRFAILDEAHTCKKLNGQYNHLVRKTSYRHLVWVTGTPLASSLSDLNSPLLLMWRNLKIDGLADWRDLTVDPGQYADKEQGVWSSVKDPWRHWVKSTEGEGGAPPAVAADVDVLSQALDESGFNILALNPWLYAGALRAGGSSSSFGQDVSRAVLDMISIRRRLRTELTLPGGKKVWPAPDLLPMEVNMVEVEHAPHIRGLIKRHGEGIHMRAHTDNHTDNDNANIETERSDPVTFGLVRRGVLAAHDHRHLLLLQSRPEDSLPVGVDVKSIFQHLARKNTKRVSVNDPVGDQPVVGVEHVRRLASRSTGVLGYFYDKVYMDPAIPSLTSPLQWLVWSIYGSPILAAVLLLLKKHVRDEQRRVVIYVDTPWIQALLFAQLQQAGFNVNTVRSGDNPSLRAEQMRGFVEAVSDVEVFIANIHVMATGVNLHPQCYTGYTVNWHYNCSIMRQVHSRLDRLGQKRQVEWFTIKARGSFHDLQERNCMTKATVLLSADAAIPNWLTAAMRDVVLWEILKSYWRSPFNRFAWVLAKELSDDEFDMHGEGTVRLGHLISLLAKLLLVCSEREQDFFRSYDDVLLPALGHITDLSIADLEDYLAAGEAMIRQEFLSRFRSAAKEARAAAKRDVAVKAKFESIRQRTVQRDQARRAALDRSADTILDEADNTEAQETDVDDEEADNSSDEGEDGSTSGDE</sequence>
<evidence type="ECO:0000256" key="3">
    <source>
        <dbReference type="ARBA" id="ARBA00022840"/>
    </source>
</evidence>
<feature type="compositionally biased region" description="Low complexity" evidence="4">
    <location>
        <begin position="201"/>
        <end position="216"/>
    </location>
</feature>
<keyword evidence="1" id="KW-0547">Nucleotide-binding</keyword>
<feature type="region of interest" description="Disordered" evidence="4">
    <location>
        <begin position="1095"/>
        <end position="1131"/>
    </location>
</feature>